<feature type="region of interest" description="Disordered" evidence="1">
    <location>
        <begin position="144"/>
        <end position="168"/>
    </location>
</feature>
<evidence type="ECO:0000256" key="1">
    <source>
        <dbReference type="SAM" id="MobiDB-lite"/>
    </source>
</evidence>
<sequence>MALGIAIVGFIATVAAAFGGAWYGARLQRSSDTQHLALQLQIDSAARFIGSAGECIAAYGVAWAPGTENLAMTERQAPIFNAFVAVRTGGAAVGIVGPDRLAELADRFLKCAGEKGLTTSFDVNVVTELGTLLQQFIDKARELRPPTDPQHAVLEEHRTDAAVPRSAG</sequence>
<evidence type="ECO:0000313" key="3">
    <source>
        <dbReference type="Proteomes" id="UP000437736"/>
    </source>
</evidence>
<evidence type="ECO:0000313" key="2">
    <source>
        <dbReference type="EMBL" id="MST31253.1"/>
    </source>
</evidence>
<comment type="caution">
    <text evidence="2">The sequence shown here is derived from an EMBL/GenBank/DDBJ whole genome shotgun (WGS) entry which is preliminary data.</text>
</comment>
<proteinExistence type="predicted"/>
<organism evidence="2 3">
    <name type="scientific">Acidiferrimicrobium australe</name>
    <dbReference type="NCBI Taxonomy" id="2664430"/>
    <lineage>
        <taxon>Bacteria</taxon>
        <taxon>Bacillati</taxon>
        <taxon>Actinomycetota</taxon>
        <taxon>Acidimicrobiia</taxon>
        <taxon>Acidimicrobiales</taxon>
        <taxon>Acidimicrobiaceae</taxon>
        <taxon>Acidiferrimicrobium</taxon>
    </lineage>
</organism>
<name>A0ABW9QS83_9ACTN</name>
<keyword evidence="3" id="KW-1185">Reference proteome</keyword>
<dbReference type="Proteomes" id="UP000437736">
    <property type="component" value="Unassembled WGS sequence"/>
</dbReference>
<protein>
    <submittedName>
        <fullName evidence="2">Uncharacterized protein</fullName>
    </submittedName>
</protein>
<accession>A0ABW9QS83</accession>
<reference evidence="2 3" key="1">
    <citation type="submission" date="2019-11" db="EMBL/GenBank/DDBJ databases">
        <title>Acidiferrimicrobium australis gen. nov., sp. nov., an acidophilic and obligately heterotrophic, member of the Actinobacteria that catalyses dissimilatory oxido- reduction of iron isolated from metal-rich acidic water in Chile.</title>
        <authorList>
            <person name="Gonzalez D."/>
            <person name="Huber K."/>
            <person name="Hedrich S."/>
            <person name="Rojas-Villalobos C."/>
            <person name="Quatrini R."/>
            <person name="Dinamarca M.A."/>
            <person name="Schwarz A."/>
            <person name="Canales C."/>
            <person name="Nancucheo I."/>
        </authorList>
    </citation>
    <scope>NUCLEOTIDE SEQUENCE [LARGE SCALE GENOMIC DNA]</scope>
    <source>
        <strain evidence="2 3">USS-CCA1</strain>
    </source>
</reference>
<gene>
    <name evidence="2" type="ORF">GHK86_00715</name>
</gene>
<dbReference type="EMBL" id="WJHE01000026">
    <property type="protein sequence ID" value="MST31253.1"/>
    <property type="molecule type" value="Genomic_DNA"/>
</dbReference>